<keyword evidence="2" id="KW-1185">Reference proteome</keyword>
<comment type="caution">
    <text evidence="1">The sequence shown here is derived from an EMBL/GenBank/DDBJ whole genome shotgun (WGS) entry which is preliminary data.</text>
</comment>
<gene>
    <name evidence="1" type="ORF">SYV04_38710</name>
</gene>
<accession>A0ABU5HFY3</accession>
<sequence length="75" mass="8037">MSSRLGTIKGTLHRLSIRLLADQGSDVLVDGTCLVLPDWEGPTILGVHGFLERIRFALEPPTSAGALARIHFSGV</sequence>
<dbReference type="EMBL" id="JAXIVS010000019">
    <property type="protein sequence ID" value="MDY7232385.1"/>
    <property type="molecule type" value="Genomic_DNA"/>
</dbReference>
<evidence type="ECO:0000313" key="2">
    <source>
        <dbReference type="Proteomes" id="UP001291309"/>
    </source>
</evidence>
<reference evidence="1 2" key="1">
    <citation type="submission" date="2023-12" db="EMBL/GenBank/DDBJ databases">
        <title>the genome sequence of Hyalangium sp. s54d21.</title>
        <authorList>
            <person name="Zhang X."/>
        </authorList>
    </citation>
    <scope>NUCLEOTIDE SEQUENCE [LARGE SCALE GENOMIC DNA]</scope>
    <source>
        <strain evidence="2">s54d21</strain>
    </source>
</reference>
<dbReference type="RefSeq" id="WP_321551092.1">
    <property type="nucleotide sequence ID" value="NZ_JAXIVS010000019.1"/>
</dbReference>
<organism evidence="1 2">
    <name type="scientific">Hyalangium rubrum</name>
    <dbReference type="NCBI Taxonomy" id="3103134"/>
    <lineage>
        <taxon>Bacteria</taxon>
        <taxon>Pseudomonadati</taxon>
        <taxon>Myxococcota</taxon>
        <taxon>Myxococcia</taxon>
        <taxon>Myxococcales</taxon>
        <taxon>Cystobacterineae</taxon>
        <taxon>Archangiaceae</taxon>
        <taxon>Hyalangium</taxon>
    </lineage>
</organism>
<protein>
    <submittedName>
        <fullName evidence="1">Uncharacterized protein</fullName>
    </submittedName>
</protein>
<name>A0ABU5HFY3_9BACT</name>
<proteinExistence type="predicted"/>
<evidence type="ECO:0000313" key="1">
    <source>
        <dbReference type="EMBL" id="MDY7232385.1"/>
    </source>
</evidence>
<dbReference type="Proteomes" id="UP001291309">
    <property type="component" value="Unassembled WGS sequence"/>
</dbReference>